<dbReference type="PANTHER" id="PTHR10612">
    <property type="entry name" value="APOLIPOPROTEIN D"/>
    <property type="match status" value="1"/>
</dbReference>
<dbReference type="GO" id="GO:0006869">
    <property type="term" value="P:lipid transport"/>
    <property type="evidence" value="ECO:0007669"/>
    <property type="project" value="InterPro"/>
</dbReference>
<evidence type="ECO:0000256" key="8">
    <source>
        <dbReference type="ARBA" id="ARBA00023157"/>
    </source>
</evidence>
<dbReference type="FunFam" id="2.40.128.20:FF:000003">
    <property type="entry name" value="Apolipoprotein D"/>
    <property type="match status" value="1"/>
</dbReference>
<dbReference type="InterPro" id="IPR022271">
    <property type="entry name" value="Lipocalin_ApoD"/>
</dbReference>
<evidence type="ECO:0000256" key="3">
    <source>
        <dbReference type="ARBA" id="ARBA00019890"/>
    </source>
</evidence>
<dbReference type="InterPro" id="IPR000566">
    <property type="entry name" value="Lipocln_cytosolic_FA-bd_dom"/>
</dbReference>
<dbReference type="Gene3D" id="2.40.128.20">
    <property type="match status" value="1"/>
</dbReference>
<evidence type="ECO:0000256" key="10">
    <source>
        <dbReference type="ARBA" id="ARBA00023283"/>
    </source>
</evidence>
<dbReference type="PANTHER" id="PTHR10612:SF34">
    <property type="entry name" value="APOLIPOPROTEIN D"/>
    <property type="match status" value="1"/>
</dbReference>
<keyword evidence="5" id="KW-0964">Secreted</keyword>
<evidence type="ECO:0000256" key="7">
    <source>
        <dbReference type="ARBA" id="ARBA00023121"/>
    </source>
</evidence>
<reference evidence="13" key="1">
    <citation type="journal article" date="2023" name="DNA Res.">
        <title>Chromosome-level genome assembly of Phrynocephalus forsythii using third-generation DNA sequencing and Hi-C analysis.</title>
        <authorList>
            <person name="Qi Y."/>
            <person name="Zhao W."/>
            <person name="Zhao Y."/>
            <person name="Niu C."/>
            <person name="Cao S."/>
            <person name="Zhang Y."/>
        </authorList>
    </citation>
    <scope>NUCLEOTIDE SEQUENCE</scope>
    <source>
        <tissue evidence="13">Muscle</tissue>
    </source>
</reference>
<proteinExistence type="inferred from homology"/>
<comment type="similarity">
    <text evidence="2 11">Belongs to the calycin superfamily. Lipocalin family.</text>
</comment>
<keyword evidence="4" id="KW-0813">Transport</keyword>
<name>A0A9Q1AZQ1_9SAUR</name>
<evidence type="ECO:0000313" key="13">
    <source>
        <dbReference type="EMBL" id="KAJ7324509.1"/>
    </source>
</evidence>
<keyword evidence="10" id="KW-0873">Pyrrolidone carboxylic acid</keyword>
<evidence type="ECO:0000256" key="4">
    <source>
        <dbReference type="ARBA" id="ARBA00022448"/>
    </source>
</evidence>
<dbReference type="Proteomes" id="UP001142489">
    <property type="component" value="Unassembled WGS sequence"/>
</dbReference>
<evidence type="ECO:0000256" key="11">
    <source>
        <dbReference type="PIRNR" id="PIRNR036893"/>
    </source>
</evidence>
<dbReference type="InterPro" id="IPR012674">
    <property type="entry name" value="Calycin"/>
</dbReference>
<dbReference type="GO" id="GO:0005576">
    <property type="term" value="C:extracellular region"/>
    <property type="evidence" value="ECO:0007669"/>
    <property type="project" value="UniProtKB-SubCell"/>
</dbReference>
<organism evidence="13 14">
    <name type="scientific">Phrynocephalus forsythii</name>
    <dbReference type="NCBI Taxonomy" id="171643"/>
    <lineage>
        <taxon>Eukaryota</taxon>
        <taxon>Metazoa</taxon>
        <taxon>Chordata</taxon>
        <taxon>Craniata</taxon>
        <taxon>Vertebrata</taxon>
        <taxon>Euteleostomi</taxon>
        <taxon>Lepidosauria</taxon>
        <taxon>Squamata</taxon>
        <taxon>Bifurcata</taxon>
        <taxon>Unidentata</taxon>
        <taxon>Episquamata</taxon>
        <taxon>Toxicofera</taxon>
        <taxon>Iguania</taxon>
        <taxon>Acrodonta</taxon>
        <taxon>Agamidae</taxon>
        <taxon>Agaminae</taxon>
        <taxon>Phrynocephalus</taxon>
    </lineage>
</organism>
<evidence type="ECO:0000313" key="14">
    <source>
        <dbReference type="Proteomes" id="UP001142489"/>
    </source>
</evidence>
<evidence type="ECO:0000259" key="12">
    <source>
        <dbReference type="Pfam" id="PF08212"/>
    </source>
</evidence>
<dbReference type="PROSITE" id="PS00213">
    <property type="entry name" value="LIPOCALIN"/>
    <property type="match status" value="1"/>
</dbReference>
<dbReference type="InterPro" id="IPR002969">
    <property type="entry name" value="ApolipopD"/>
</dbReference>
<accession>A0A9Q1AZQ1</accession>
<keyword evidence="8" id="KW-1015">Disulfide bond</keyword>
<dbReference type="GO" id="GO:0000302">
    <property type="term" value="P:response to reactive oxygen species"/>
    <property type="evidence" value="ECO:0007669"/>
    <property type="project" value="TreeGrafter"/>
</dbReference>
<sequence>MLGSLTLLTSLLGALGLAHGQTFHMGLCPDTPVQEAFDITKYLGKWYEIEKLPSNFEKGNCIQANYSLKENGRVKVVNKELRMDGTVNQIEGEAFRVDDNEPAKLHVKLNWIMPAAPYWVLATDYDNYALVYSCTTFLWMFHVDYAWIMSRMPQLHPETVDRLKAILQSYDIDTAQMRPTDQKNCPHDM</sequence>
<dbReference type="OrthoDB" id="565904at2759"/>
<dbReference type="GO" id="GO:0005737">
    <property type="term" value="C:cytoplasm"/>
    <property type="evidence" value="ECO:0007669"/>
    <property type="project" value="TreeGrafter"/>
</dbReference>
<dbReference type="GO" id="GO:0006629">
    <property type="term" value="P:lipid metabolic process"/>
    <property type="evidence" value="ECO:0007669"/>
    <property type="project" value="TreeGrafter"/>
</dbReference>
<dbReference type="Pfam" id="PF08212">
    <property type="entry name" value="Lipocalin_2"/>
    <property type="match status" value="1"/>
</dbReference>
<dbReference type="InterPro" id="IPR026222">
    <property type="entry name" value="ApoD_vertbrte"/>
</dbReference>
<feature type="domain" description="Lipocalin/cytosolic fatty-acid binding" evidence="12">
    <location>
        <begin position="37"/>
        <end position="181"/>
    </location>
</feature>
<dbReference type="PRINTS" id="PR01219">
    <property type="entry name" value="APOLIPOPROTD"/>
</dbReference>
<evidence type="ECO:0000256" key="1">
    <source>
        <dbReference type="ARBA" id="ARBA00004613"/>
    </source>
</evidence>
<protein>
    <recommendedName>
        <fullName evidence="3">Apolipoprotein D</fullName>
    </recommendedName>
</protein>
<evidence type="ECO:0000256" key="2">
    <source>
        <dbReference type="ARBA" id="ARBA00006889"/>
    </source>
</evidence>
<keyword evidence="14" id="KW-1185">Reference proteome</keyword>
<dbReference type="PRINTS" id="PR00179">
    <property type="entry name" value="LIPOCALIN"/>
</dbReference>
<evidence type="ECO:0000256" key="6">
    <source>
        <dbReference type="ARBA" id="ARBA00022729"/>
    </source>
</evidence>
<dbReference type="GO" id="GO:0042246">
    <property type="term" value="P:tissue regeneration"/>
    <property type="evidence" value="ECO:0007669"/>
    <property type="project" value="InterPro"/>
</dbReference>
<gene>
    <name evidence="13" type="ORF">JRQ81_017529</name>
</gene>
<dbReference type="InterPro" id="IPR022272">
    <property type="entry name" value="Lipocalin_CS"/>
</dbReference>
<dbReference type="EMBL" id="JAPFRF010000008">
    <property type="protein sequence ID" value="KAJ7324509.1"/>
    <property type="molecule type" value="Genomic_DNA"/>
</dbReference>
<dbReference type="PIRSF" id="PIRSF036893">
    <property type="entry name" value="Lipocalin_ApoD"/>
    <property type="match status" value="1"/>
</dbReference>
<evidence type="ECO:0000256" key="9">
    <source>
        <dbReference type="ARBA" id="ARBA00023180"/>
    </source>
</evidence>
<keyword evidence="6 11" id="KW-0732">Signal</keyword>
<dbReference type="SUPFAM" id="SSF50814">
    <property type="entry name" value="Lipocalins"/>
    <property type="match status" value="1"/>
</dbReference>
<dbReference type="AlphaFoldDB" id="A0A9Q1AZQ1"/>
<comment type="caution">
    <text evidence="13">The sequence shown here is derived from an EMBL/GenBank/DDBJ whole genome shotgun (WGS) entry which is preliminary data.</text>
</comment>
<dbReference type="GO" id="GO:0007420">
    <property type="term" value="P:brain development"/>
    <property type="evidence" value="ECO:0007669"/>
    <property type="project" value="InterPro"/>
</dbReference>
<feature type="chain" id="PRO_5040557496" description="Apolipoprotein D" evidence="11">
    <location>
        <begin position="21"/>
        <end position="189"/>
    </location>
</feature>
<keyword evidence="7" id="KW-0446">Lipid-binding</keyword>
<keyword evidence="9" id="KW-0325">Glycoprotein</keyword>
<dbReference type="PRINTS" id="PR02058">
    <property type="entry name" value="APODVERTBRTE"/>
</dbReference>
<dbReference type="GO" id="GO:0015485">
    <property type="term" value="F:cholesterol binding"/>
    <property type="evidence" value="ECO:0007669"/>
    <property type="project" value="TreeGrafter"/>
</dbReference>
<feature type="signal peptide" evidence="11">
    <location>
        <begin position="1"/>
        <end position="20"/>
    </location>
</feature>
<evidence type="ECO:0000256" key="5">
    <source>
        <dbReference type="ARBA" id="ARBA00022525"/>
    </source>
</evidence>
<dbReference type="CDD" id="cd19437">
    <property type="entry name" value="lipocalin_apoD-like"/>
    <property type="match status" value="1"/>
</dbReference>
<comment type="subcellular location">
    <subcellularLocation>
        <location evidence="1">Secreted</location>
    </subcellularLocation>
</comment>